<dbReference type="PROSITE" id="PS00107">
    <property type="entry name" value="PROTEIN_KINASE_ATP"/>
    <property type="match status" value="1"/>
</dbReference>
<evidence type="ECO:0000256" key="14">
    <source>
        <dbReference type="ARBA" id="ARBA00047899"/>
    </source>
</evidence>
<keyword evidence="7" id="KW-0597">Phosphoprotein</keyword>
<dbReference type="AlphaFoldDB" id="A0A0D1WZ03"/>
<proteinExistence type="inferred from homology"/>
<dbReference type="OrthoDB" id="248923at2759"/>
<keyword evidence="12 16" id="KW-0067">ATP-binding</keyword>
<dbReference type="FunFam" id="3.30.200.20:FF:000488">
    <property type="entry name" value="Related to severin kinase"/>
    <property type="match status" value="1"/>
</dbReference>
<evidence type="ECO:0000256" key="17">
    <source>
        <dbReference type="SAM" id="MobiDB-lite"/>
    </source>
</evidence>
<dbReference type="SMART" id="SM00220">
    <property type="entry name" value="S_TKc"/>
    <property type="match status" value="1"/>
</dbReference>
<dbReference type="Gene3D" id="3.30.200.20">
    <property type="entry name" value="Phosphorylase Kinase, domain 1"/>
    <property type="match status" value="1"/>
</dbReference>
<feature type="compositionally biased region" description="Polar residues" evidence="17">
    <location>
        <begin position="497"/>
        <end position="515"/>
    </location>
</feature>
<evidence type="ECO:0000256" key="3">
    <source>
        <dbReference type="ARBA" id="ARBA00008874"/>
    </source>
</evidence>
<dbReference type="EC" id="2.7.11.1" evidence="4"/>
<name>A0A0D1WZ03_EXOME</name>
<dbReference type="GO" id="GO:0005737">
    <property type="term" value="C:cytoplasm"/>
    <property type="evidence" value="ECO:0007669"/>
    <property type="project" value="UniProtKB-SubCell"/>
</dbReference>
<dbReference type="FunFam" id="1.10.510.10:FF:000411">
    <property type="entry name" value="Probable Ste20-like kinase Don3"/>
    <property type="match status" value="1"/>
</dbReference>
<dbReference type="Proteomes" id="UP000054302">
    <property type="component" value="Unassembled WGS sequence"/>
</dbReference>
<dbReference type="InterPro" id="IPR050629">
    <property type="entry name" value="STE20/SPS1-PAK"/>
</dbReference>
<keyword evidence="5" id="KW-0963">Cytoplasm</keyword>
<evidence type="ECO:0000259" key="18">
    <source>
        <dbReference type="PROSITE" id="PS50011"/>
    </source>
</evidence>
<keyword evidence="20" id="KW-1185">Reference proteome</keyword>
<evidence type="ECO:0000256" key="2">
    <source>
        <dbReference type="ARBA" id="ARBA00004496"/>
    </source>
</evidence>
<dbReference type="RefSeq" id="XP_016226304.1">
    <property type="nucleotide sequence ID" value="XM_016366786.1"/>
</dbReference>
<feature type="binding site" evidence="16">
    <location>
        <position position="36"/>
    </location>
    <ligand>
        <name>ATP</name>
        <dbReference type="ChEBI" id="CHEBI:30616"/>
    </ligand>
</feature>
<keyword evidence="9" id="KW-0479">Metal-binding</keyword>
<feature type="compositionally biased region" description="Polar residues" evidence="17">
    <location>
        <begin position="475"/>
        <end position="484"/>
    </location>
</feature>
<evidence type="ECO:0000313" key="19">
    <source>
        <dbReference type="EMBL" id="KIV94730.1"/>
    </source>
</evidence>
<dbReference type="PROSITE" id="PS50011">
    <property type="entry name" value="PROTEIN_KINASE_DOM"/>
    <property type="match status" value="1"/>
</dbReference>
<keyword evidence="8" id="KW-0808">Transferase</keyword>
<feature type="compositionally biased region" description="Polar residues" evidence="17">
    <location>
        <begin position="396"/>
        <end position="414"/>
    </location>
</feature>
<dbReference type="PANTHER" id="PTHR48012:SF10">
    <property type="entry name" value="FI20177P1"/>
    <property type="match status" value="1"/>
</dbReference>
<evidence type="ECO:0000256" key="10">
    <source>
        <dbReference type="ARBA" id="ARBA00022741"/>
    </source>
</evidence>
<evidence type="ECO:0000256" key="16">
    <source>
        <dbReference type="PROSITE-ProRule" id="PRU10141"/>
    </source>
</evidence>
<sequence>MDPEQLYTKQNCIGGGSFGKVYKGVDKRTGQAVAIKIIDVENAEDEVEDIIQEISILSELQSPYVTKYHGSFLKGSDLWIIMEFCSGGSCSDLMRPGLIHEDYICIIVRELLMGLDYLHGDKKLHRDIKAANVLLGANGQVKLADFGVSGQLSATMTKKNTFVGTPFWMAPEVIKQSGYDHKADIWSLGITAIELALGEPPYADIHPMKVLFLIPKNPPPTLQGNFSRTFKDFVELCLRRDPKERPSAKELLKHPFVKKAKKTTYLTELIERNERYMATRGGRSSDDEEEEEDYAPVIHDPENDDLWDFGTVRPIGTRGTGLRDMNDSATNARASAEPVVAKGQSNWDETVKIPASPQKSPVKATFPPTPSKVALPPSPNKSSFAGAEPKPAPVVNPQTPSAASAGKTNHSPDSNGYDKAIQAQIARDMGFLKLDDMNSPHLKSSTPPGKKPKMTIPEIPPFRGVSGQGPPLRQPSASKASGQQPLPPFSPKDLPSLPQSQTSTAMANQWGSSAGQPVPSQSSHPSQAALISNMAAQQAGYDSSQELTALNSVIIPALEAAMHRRTYMLKELARSSKLSPSAAAEMQQQRVQTHEKVRRLIAKTAGLFHEIQACDAECPVGMGGGVTEFLEGFLEEILVRVEAADEPQQSPRRT</sequence>
<feature type="compositionally biased region" description="Low complexity" evidence="17">
    <location>
        <begin position="516"/>
        <end position="527"/>
    </location>
</feature>
<keyword evidence="11" id="KW-0418">Kinase</keyword>
<dbReference type="InterPro" id="IPR011009">
    <property type="entry name" value="Kinase-like_dom_sf"/>
</dbReference>
<dbReference type="InterPro" id="IPR017441">
    <property type="entry name" value="Protein_kinase_ATP_BS"/>
</dbReference>
<evidence type="ECO:0000256" key="4">
    <source>
        <dbReference type="ARBA" id="ARBA00012513"/>
    </source>
</evidence>
<dbReference type="HOGENOM" id="CLU_000288_2_1_1"/>
<dbReference type="GO" id="GO:0046872">
    <property type="term" value="F:metal ion binding"/>
    <property type="evidence" value="ECO:0007669"/>
    <property type="project" value="UniProtKB-KW"/>
</dbReference>
<evidence type="ECO:0000256" key="15">
    <source>
        <dbReference type="ARBA" id="ARBA00048679"/>
    </source>
</evidence>
<evidence type="ECO:0000256" key="8">
    <source>
        <dbReference type="ARBA" id="ARBA00022679"/>
    </source>
</evidence>
<feature type="region of interest" description="Disordered" evidence="17">
    <location>
        <begin position="277"/>
        <end position="417"/>
    </location>
</feature>
<keyword evidence="13" id="KW-0460">Magnesium</keyword>
<evidence type="ECO:0000256" key="12">
    <source>
        <dbReference type="ARBA" id="ARBA00022840"/>
    </source>
</evidence>
<comment type="catalytic activity">
    <reaction evidence="14">
        <text>L-threonyl-[protein] + ATP = O-phospho-L-threonyl-[protein] + ADP + H(+)</text>
        <dbReference type="Rhea" id="RHEA:46608"/>
        <dbReference type="Rhea" id="RHEA-COMP:11060"/>
        <dbReference type="Rhea" id="RHEA-COMP:11605"/>
        <dbReference type="ChEBI" id="CHEBI:15378"/>
        <dbReference type="ChEBI" id="CHEBI:30013"/>
        <dbReference type="ChEBI" id="CHEBI:30616"/>
        <dbReference type="ChEBI" id="CHEBI:61977"/>
        <dbReference type="ChEBI" id="CHEBI:456216"/>
        <dbReference type="EC" id="2.7.11.1"/>
    </reaction>
</comment>
<evidence type="ECO:0000256" key="5">
    <source>
        <dbReference type="ARBA" id="ARBA00022490"/>
    </source>
</evidence>
<dbReference type="Gene3D" id="1.10.510.10">
    <property type="entry name" value="Transferase(Phosphotransferase) domain 1"/>
    <property type="match status" value="1"/>
</dbReference>
<dbReference type="OMA" id="FKEIERW"/>
<dbReference type="VEuPathDB" id="FungiDB:PV10_02468"/>
<organism evidence="19 20">
    <name type="scientific">Exophiala mesophila</name>
    <name type="common">Black yeast-like fungus</name>
    <dbReference type="NCBI Taxonomy" id="212818"/>
    <lineage>
        <taxon>Eukaryota</taxon>
        <taxon>Fungi</taxon>
        <taxon>Dikarya</taxon>
        <taxon>Ascomycota</taxon>
        <taxon>Pezizomycotina</taxon>
        <taxon>Eurotiomycetes</taxon>
        <taxon>Chaetothyriomycetidae</taxon>
        <taxon>Chaetothyriales</taxon>
        <taxon>Herpotrichiellaceae</taxon>
        <taxon>Exophiala</taxon>
    </lineage>
</organism>
<evidence type="ECO:0000256" key="7">
    <source>
        <dbReference type="ARBA" id="ARBA00022553"/>
    </source>
</evidence>
<dbReference type="STRING" id="212818.A0A0D1WZ03"/>
<feature type="region of interest" description="Disordered" evidence="17">
    <location>
        <begin position="435"/>
        <end position="527"/>
    </location>
</feature>
<dbReference type="CDD" id="cd06609">
    <property type="entry name" value="STKc_MST3_like"/>
    <property type="match status" value="1"/>
</dbReference>
<protein>
    <recommendedName>
        <fullName evidence="4">non-specific serine/threonine protein kinase</fullName>
        <ecNumber evidence="4">2.7.11.1</ecNumber>
    </recommendedName>
</protein>
<keyword evidence="10 16" id="KW-0547">Nucleotide-binding</keyword>
<evidence type="ECO:0000256" key="1">
    <source>
        <dbReference type="ARBA" id="ARBA00001946"/>
    </source>
</evidence>
<comment type="catalytic activity">
    <reaction evidence="15">
        <text>L-seryl-[protein] + ATP = O-phospho-L-seryl-[protein] + ADP + H(+)</text>
        <dbReference type="Rhea" id="RHEA:17989"/>
        <dbReference type="Rhea" id="RHEA-COMP:9863"/>
        <dbReference type="Rhea" id="RHEA-COMP:11604"/>
        <dbReference type="ChEBI" id="CHEBI:15378"/>
        <dbReference type="ChEBI" id="CHEBI:29999"/>
        <dbReference type="ChEBI" id="CHEBI:30616"/>
        <dbReference type="ChEBI" id="CHEBI:83421"/>
        <dbReference type="ChEBI" id="CHEBI:456216"/>
        <dbReference type="EC" id="2.7.11.1"/>
    </reaction>
</comment>
<dbReference type="PANTHER" id="PTHR48012">
    <property type="entry name" value="STERILE20-LIKE KINASE, ISOFORM B-RELATED"/>
    <property type="match status" value="1"/>
</dbReference>
<feature type="domain" description="Protein kinase" evidence="18">
    <location>
        <begin position="7"/>
        <end position="257"/>
    </location>
</feature>
<accession>A0A0D1WZ03</accession>
<keyword evidence="6" id="KW-0723">Serine/threonine-protein kinase</keyword>
<evidence type="ECO:0000313" key="20">
    <source>
        <dbReference type="Proteomes" id="UP000054302"/>
    </source>
</evidence>
<comment type="similarity">
    <text evidence="3">Belongs to the protein kinase superfamily. STE Ser/Thr protein kinase family. STE20 subfamily.</text>
</comment>
<reference evidence="19 20" key="1">
    <citation type="submission" date="2015-01" db="EMBL/GenBank/DDBJ databases">
        <title>The Genome Sequence of Exophiala mesophila CBS40295.</title>
        <authorList>
            <consortium name="The Broad Institute Genomics Platform"/>
            <person name="Cuomo C."/>
            <person name="de Hoog S."/>
            <person name="Gorbushina A."/>
            <person name="Stielow B."/>
            <person name="Teixiera M."/>
            <person name="Abouelleil A."/>
            <person name="Chapman S.B."/>
            <person name="Priest M."/>
            <person name="Young S.K."/>
            <person name="Wortman J."/>
            <person name="Nusbaum C."/>
            <person name="Birren B."/>
        </authorList>
    </citation>
    <scope>NUCLEOTIDE SEQUENCE [LARGE SCALE GENOMIC DNA]</scope>
    <source>
        <strain evidence="19 20">CBS 40295</strain>
    </source>
</reference>
<evidence type="ECO:0000256" key="13">
    <source>
        <dbReference type="ARBA" id="ARBA00022842"/>
    </source>
</evidence>
<dbReference type="Pfam" id="PF00069">
    <property type="entry name" value="Pkinase"/>
    <property type="match status" value="1"/>
</dbReference>
<dbReference type="GeneID" id="27320313"/>
<comment type="cofactor">
    <cofactor evidence="1">
        <name>Mg(2+)</name>
        <dbReference type="ChEBI" id="CHEBI:18420"/>
    </cofactor>
</comment>
<comment type="subcellular location">
    <subcellularLocation>
        <location evidence="2">Cytoplasm</location>
    </subcellularLocation>
</comment>
<dbReference type="EMBL" id="KN847521">
    <property type="protein sequence ID" value="KIV94730.1"/>
    <property type="molecule type" value="Genomic_DNA"/>
</dbReference>
<dbReference type="InterPro" id="IPR000719">
    <property type="entry name" value="Prot_kinase_dom"/>
</dbReference>
<dbReference type="GO" id="GO:0005524">
    <property type="term" value="F:ATP binding"/>
    <property type="evidence" value="ECO:0007669"/>
    <property type="project" value="UniProtKB-UniRule"/>
</dbReference>
<evidence type="ECO:0000256" key="6">
    <source>
        <dbReference type="ARBA" id="ARBA00022527"/>
    </source>
</evidence>
<evidence type="ECO:0000256" key="9">
    <source>
        <dbReference type="ARBA" id="ARBA00022723"/>
    </source>
</evidence>
<dbReference type="SUPFAM" id="SSF56112">
    <property type="entry name" value="Protein kinase-like (PK-like)"/>
    <property type="match status" value="1"/>
</dbReference>
<gene>
    <name evidence="19" type="ORF">PV10_02468</name>
</gene>
<dbReference type="GO" id="GO:0004674">
    <property type="term" value="F:protein serine/threonine kinase activity"/>
    <property type="evidence" value="ECO:0007669"/>
    <property type="project" value="UniProtKB-KW"/>
</dbReference>
<evidence type="ECO:0000256" key="11">
    <source>
        <dbReference type="ARBA" id="ARBA00022777"/>
    </source>
</evidence>